<accession>A0ABT1AXI0</accession>
<protein>
    <recommendedName>
        <fullName evidence="3">GTPase</fullName>
    </recommendedName>
</protein>
<dbReference type="Proteomes" id="UP001206312">
    <property type="component" value="Unassembled WGS sequence"/>
</dbReference>
<comment type="caution">
    <text evidence="1">The sequence shown here is derived from an EMBL/GenBank/DDBJ whole genome shotgun (WGS) entry which is preliminary data.</text>
</comment>
<name>A0ABT1AXI0_9FLAO</name>
<gene>
    <name evidence="1" type="ORF">NG653_07805</name>
</gene>
<evidence type="ECO:0000313" key="1">
    <source>
        <dbReference type="EMBL" id="MCO5724759.1"/>
    </source>
</evidence>
<proteinExistence type="predicted"/>
<evidence type="ECO:0000313" key="2">
    <source>
        <dbReference type="Proteomes" id="UP001206312"/>
    </source>
</evidence>
<dbReference type="EMBL" id="JAMXIB010000005">
    <property type="protein sequence ID" value="MCO5724759.1"/>
    <property type="molecule type" value="Genomic_DNA"/>
</dbReference>
<dbReference type="RefSeq" id="WP_252741135.1">
    <property type="nucleotide sequence ID" value="NZ_JAMXIB010000005.1"/>
</dbReference>
<reference evidence="1 2" key="1">
    <citation type="submission" date="2022-06" db="EMBL/GenBank/DDBJ databases">
        <authorList>
            <person name="Xuan X."/>
        </authorList>
    </citation>
    <scope>NUCLEOTIDE SEQUENCE [LARGE SCALE GENOMIC DNA]</scope>
    <source>
        <strain evidence="1 2">2V75</strain>
    </source>
</reference>
<keyword evidence="2" id="KW-1185">Reference proteome</keyword>
<evidence type="ECO:0008006" key="3">
    <source>
        <dbReference type="Google" id="ProtNLM"/>
    </source>
</evidence>
<organism evidence="1 2">
    <name type="scientific">Robiginitalea marina</name>
    <dbReference type="NCBI Taxonomy" id="2954105"/>
    <lineage>
        <taxon>Bacteria</taxon>
        <taxon>Pseudomonadati</taxon>
        <taxon>Bacteroidota</taxon>
        <taxon>Flavobacteriia</taxon>
        <taxon>Flavobacteriales</taxon>
        <taxon>Flavobacteriaceae</taxon>
        <taxon>Robiginitalea</taxon>
    </lineage>
</organism>
<sequence length="127" mass="14907">MHHKDTFQEGSILFVWNAGEGWHQAVRDTLHKWLDPKTYPCRLCQLTYGPFGPREQWSRFVERCDRPLHFFHRETFKASPASRQFPGMALPAVLEFRQGRWAILMGPREINQMGSLEALLARLEQVL</sequence>